<keyword evidence="2" id="KW-1185">Reference proteome</keyword>
<sequence length="48" mass="5698">MVCVSIGYNVNSSKNLRLMRFLFNYNVNIGDLDYNIIIFIKKRLDLKQ</sequence>
<dbReference type="EMBL" id="FODN01000010">
    <property type="protein sequence ID" value="SEO65094.1"/>
    <property type="molecule type" value="Genomic_DNA"/>
</dbReference>
<proteinExistence type="predicted"/>
<organism evidence="1 2">
    <name type="scientific">Flavobacterium sinopsychrotolerans</name>
    <dbReference type="NCBI Taxonomy" id="604089"/>
    <lineage>
        <taxon>Bacteria</taxon>
        <taxon>Pseudomonadati</taxon>
        <taxon>Bacteroidota</taxon>
        <taxon>Flavobacteriia</taxon>
        <taxon>Flavobacteriales</taxon>
        <taxon>Flavobacteriaceae</taxon>
        <taxon>Flavobacterium</taxon>
    </lineage>
</organism>
<name>A0A1H8RG19_9FLAO</name>
<reference evidence="2" key="1">
    <citation type="submission" date="2016-10" db="EMBL/GenBank/DDBJ databases">
        <authorList>
            <person name="Varghese N."/>
            <person name="Submissions S."/>
        </authorList>
    </citation>
    <scope>NUCLEOTIDE SEQUENCE [LARGE SCALE GENOMIC DNA]</scope>
    <source>
        <strain evidence="2">CGMCC 1.8704</strain>
    </source>
</reference>
<dbReference type="Proteomes" id="UP000198657">
    <property type="component" value="Unassembled WGS sequence"/>
</dbReference>
<protein>
    <submittedName>
        <fullName evidence="1">Uncharacterized protein</fullName>
    </submittedName>
</protein>
<accession>A0A1H8RG19</accession>
<dbReference type="AlphaFoldDB" id="A0A1H8RG19"/>
<gene>
    <name evidence="1" type="ORF">SAMN04487942_0042</name>
</gene>
<evidence type="ECO:0000313" key="2">
    <source>
        <dbReference type="Proteomes" id="UP000198657"/>
    </source>
</evidence>
<evidence type="ECO:0000313" key="1">
    <source>
        <dbReference type="EMBL" id="SEO65094.1"/>
    </source>
</evidence>